<dbReference type="FunFam" id="3.40.50.920:FF:000001">
    <property type="entry name" value="Pyruvate dehydrogenase E1 beta subunit"/>
    <property type="match status" value="1"/>
</dbReference>
<organism evidence="5 6">
    <name type="scientific">Candidatus Nephthysia bennettiae</name>
    <dbReference type="NCBI Taxonomy" id="3127016"/>
    <lineage>
        <taxon>Bacteria</taxon>
        <taxon>Bacillati</taxon>
        <taxon>Candidatus Dormiibacterota</taxon>
        <taxon>Candidatus Dormibacteria</taxon>
        <taxon>Candidatus Dormibacterales</taxon>
        <taxon>Candidatus Dormibacteraceae</taxon>
        <taxon>Candidatus Nephthysia</taxon>
    </lineage>
</organism>
<feature type="domain" description="Transketolase-like pyrimidine-binding" evidence="4">
    <location>
        <begin position="4"/>
        <end position="179"/>
    </location>
</feature>
<keyword evidence="3" id="KW-0786">Thiamine pyrophosphate</keyword>
<dbReference type="CDD" id="cd07036">
    <property type="entry name" value="TPP_PYR_E1-PDHc-beta_like"/>
    <property type="match status" value="1"/>
</dbReference>
<dbReference type="EMBL" id="JAEKNR010000176">
    <property type="protein sequence ID" value="MBJ7599867.1"/>
    <property type="molecule type" value="Genomic_DNA"/>
</dbReference>
<dbReference type="Gene3D" id="3.40.50.920">
    <property type="match status" value="1"/>
</dbReference>
<dbReference type="RefSeq" id="WP_338203496.1">
    <property type="nucleotide sequence ID" value="NZ_JAEKNR010000176.1"/>
</dbReference>
<dbReference type="NCBIfam" id="NF006667">
    <property type="entry name" value="PRK09212.1"/>
    <property type="match status" value="1"/>
</dbReference>
<evidence type="ECO:0000256" key="3">
    <source>
        <dbReference type="ARBA" id="ARBA00023052"/>
    </source>
</evidence>
<dbReference type="Proteomes" id="UP000612893">
    <property type="component" value="Unassembled WGS sequence"/>
</dbReference>
<dbReference type="SMART" id="SM00861">
    <property type="entry name" value="Transket_pyr"/>
    <property type="match status" value="1"/>
</dbReference>
<keyword evidence="6" id="KW-1185">Reference proteome</keyword>
<evidence type="ECO:0000256" key="2">
    <source>
        <dbReference type="ARBA" id="ARBA00023002"/>
    </source>
</evidence>
<evidence type="ECO:0000313" key="5">
    <source>
        <dbReference type="EMBL" id="MBJ7599867.1"/>
    </source>
</evidence>
<dbReference type="InterPro" id="IPR005475">
    <property type="entry name" value="Transketolase-like_Pyr-bd"/>
</dbReference>
<keyword evidence="2" id="KW-0560">Oxidoreductase</keyword>
<dbReference type="AlphaFoldDB" id="A0A934K9U8"/>
<proteinExistence type="predicted"/>
<dbReference type="InterPro" id="IPR029061">
    <property type="entry name" value="THDP-binding"/>
</dbReference>
<sequence length="332" mass="36033">MPEKLYRVALREALFEEMERDDKIFLIGEDIGVFGGAYRVTEGLLDRFGAMRVVDAPIAEEVIVGSAIGAAMSGLRPVVEMMTINFSLLAYDQIVQNAAKIRYMFGGEVSVPLVVRLPGGAGHQLSSQHSHSLEVLYGFIPGLLVVAPTTPEDAKGLLKSAIRTDNPVMFLESMSLYNLRGEVPEGDYTTPIGKAAVRRSGGDLTIVGVSRQAVLAGIAAQRLEEEDVDVEWIDLRSIRPLDWETLSESVKRTGRCLIVEEGWPTYGVGAEIAAGLQERCFDYLDAPVARMGGAEVPMPYAKDLERAAIPSVDDIIRRALEVVGKKKAAAAV</sequence>
<accession>A0A934K9U8</accession>
<dbReference type="InterPro" id="IPR009014">
    <property type="entry name" value="Transketo_C/PFOR_II"/>
</dbReference>
<evidence type="ECO:0000313" key="6">
    <source>
        <dbReference type="Proteomes" id="UP000612893"/>
    </source>
</evidence>
<reference evidence="5" key="1">
    <citation type="submission" date="2020-10" db="EMBL/GenBank/DDBJ databases">
        <title>Ca. Dormibacterota MAGs.</title>
        <authorList>
            <person name="Montgomery K."/>
        </authorList>
    </citation>
    <scope>NUCLEOTIDE SEQUENCE [LARGE SCALE GENOMIC DNA]</scope>
    <source>
        <strain evidence="5">SC8812_S17_10</strain>
    </source>
</reference>
<dbReference type="Gene3D" id="3.40.50.970">
    <property type="match status" value="1"/>
</dbReference>
<comment type="cofactor">
    <cofactor evidence="1">
        <name>thiamine diphosphate</name>
        <dbReference type="ChEBI" id="CHEBI:58937"/>
    </cofactor>
</comment>
<dbReference type="PANTHER" id="PTHR43257">
    <property type="entry name" value="PYRUVATE DEHYDROGENASE E1 COMPONENT BETA SUBUNIT"/>
    <property type="match status" value="1"/>
</dbReference>
<dbReference type="InterPro" id="IPR033248">
    <property type="entry name" value="Transketolase_C"/>
</dbReference>
<dbReference type="SUPFAM" id="SSF52518">
    <property type="entry name" value="Thiamin diphosphate-binding fold (THDP-binding)"/>
    <property type="match status" value="1"/>
</dbReference>
<dbReference type="GO" id="GO:0016491">
    <property type="term" value="F:oxidoreductase activity"/>
    <property type="evidence" value="ECO:0007669"/>
    <property type="project" value="UniProtKB-KW"/>
</dbReference>
<dbReference type="PANTHER" id="PTHR43257:SF2">
    <property type="entry name" value="PYRUVATE DEHYDROGENASE E1 COMPONENT SUBUNIT BETA"/>
    <property type="match status" value="1"/>
</dbReference>
<dbReference type="FunFam" id="3.40.50.970:FF:000001">
    <property type="entry name" value="Pyruvate dehydrogenase E1 beta subunit"/>
    <property type="match status" value="1"/>
</dbReference>
<comment type="caution">
    <text evidence="5">The sequence shown here is derived from an EMBL/GenBank/DDBJ whole genome shotgun (WGS) entry which is preliminary data.</text>
</comment>
<dbReference type="Pfam" id="PF02779">
    <property type="entry name" value="Transket_pyr"/>
    <property type="match status" value="1"/>
</dbReference>
<evidence type="ECO:0000256" key="1">
    <source>
        <dbReference type="ARBA" id="ARBA00001964"/>
    </source>
</evidence>
<gene>
    <name evidence="5" type="ORF">JF922_17540</name>
</gene>
<evidence type="ECO:0000259" key="4">
    <source>
        <dbReference type="SMART" id="SM00861"/>
    </source>
</evidence>
<dbReference type="Pfam" id="PF02780">
    <property type="entry name" value="Transketolase_C"/>
    <property type="match status" value="1"/>
</dbReference>
<dbReference type="SUPFAM" id="SSF52922">
    <property type="entry name" value="TK C-terminal domain-like"/>
    <property type="match status" value="1"/>
</dbReference>
<protein>
    <submittedName>
        <fullName evidence="5">Alpha-ketoacid dehydrogenase subunit beta</fullName>
    </submittedName>
</protein>
<name>A0A934K9U8_9BACT</name>